<evidence type="ECO:0000313" key="2">
    <source>
        <dbReference type="EMBL" id="KAF8785801.1"/>
    </source>
</evidence>
<proteinExistence type="predicted"/>
<accession>A0A8T0F4N1</accession>
<organism evidence="2 3">
    <name type="scientific">Argiope bruennichi</name>
    <name type="common">Wasp spider</name>
    <name type="synonym">Aranea bruennichi</name>
    <dbReference type="NCBI Taxonomy" id="94029"/>
    <lineage>
        <taxon>Eukaryota</taxon>
        <taxon>Metazoa</taxon>
        <taxon>Ecdysozoa</taxon>
        <taxon>Arthropoda</taxon>
        <taxon>Chelicerata</taxon>
        <taxon>Arachnida</taxon>
        <taxon>Araneae</taxon>
        <taxon>Araneomorphae</taxon>
        <taxon>Entelegynae</taxon>
        <taxon>Araneoidea</taxon>
        <taxon>Araneidae</taxon>
        <taxon>Argiope</taxon>
    </lineage>
</organism>
<dbReference type="Pfam" id="PF18701">
    <property type="entry name" value="DUF5641"/>
    <property type="match status" value="1"/>
</dbReference>
<evidence type="ECO:0000313" key="3">
    <source>
        <dbReference type="Proteomes" id="UP000807504"/>
    </source>
</evidence>
<reference evidence="2" key="2">
    <citation type="submission" date="2020-06" db="EMBL/GenBank/DDBJ databases">
        <authorList>
            <person name="Sheffer M."/>
        </authorList>
    </citation>
    <scope>NUCLEOTIDE SEQUENCE</scope>
</reference>
<reference evidence="2" key="1">
    <citation type="journal article" date="2020" name="bioRxiv">
        <title>Chromosome-level reference genome of the European wasp spider Argiope bruennichi: a resource for studies on range expansion and evolutionary adaptation.</title>
        <authorList>
            <person name="Sheffer M.M."/>
            <person name="Hoppe A."/>
            <person name="Krehenwinkel H."/>
            <person name="Uhl G."/>
            <person name="Kuss A.W."/>
            <person name="Jensen L."/>
            <person name="Jensen C."/>
            <person name="Gillespie R.G."/>
            <person name="Hoff K.J."/>
            <person name="Prost S."/>
        </authorList>
    </citation>
    <scope>NUCLEOTIDE SEQUENCE</scope>
</reference>
<comment type="caution">
    <text evidence="2">The sequence shown here is derived from an EMBL/GenBank/DDBJ whole genome shotgun (WGS) entry which is preliminary data.</text>
</comment>
<evidence type="ECO:0000259" key="1">
    <source>
        <dbReference type="Pfam" id="PF18701"/>
    </source>
</evidence>
<dbReference type="InterPro" id="IPR040676">
    <property type="entry name" value="DUF5641"/>
</dbReference>
<sequence>MELVRERLNLVQKVKYKTLASSSNIFRTSKFINKEDKIPFCSFEDIIPDDHFILYSRLWLQLLKEMDLTPITPAMFLCDNPTSETTDLDVLDGNHFSKRLELRAKMIQVLRERFRKEYLGQLIQCHRQHPQSSNIHIGDILLIGDNVKKRLQGPLARVIELIPGKDGHVRTVRVKTQQSTLVRPIKRMFPLEVSGSDFQKQLGPSAD</sequence>
<protein>
    <recommendedName>
        <fullName evidence="1">DUF5641 domain-containing protein</fullName>
    </recommendedName>
</protein>
<gene>
    <name evidence="2" type="ORF">HNY73_011306</name>
</gene>
<dbReference type="Proteomes" id="UP000807504">
    <property type="component" value="Unassembled WGS sequence"/>
</dbReference>
<dbReference type="PANTHER" id="PTHR47331:SF2">
    <property type="match status" value="1"/>
</dbReference>
<dbReference type="EMBL" id="JABXBU010000030">
    <property type="protein sequence ID" value="KAF8785801.1"/>
    <property type="molecule type" value="Genomic_DNA"/>
</dbReference>
<dbReference type="PANTHER" id="PTHR47331">
    <property type="entry name" value="PHD-TYPE DOMAIN-CONTAINING PROTEIN"/>
    <property type="match status" value="1"/>
</dbReference>
<keyword evidence="3" id="KW-1185">Reference proteome</keyword>
<name>A0A8T0F4N1_ARGBR</name>
<dbReference type="AlphaFoldDB" id="A0A8T0F4N1"/>
<feature type="domain" description="DUF5641" evidence="1">
    <location>
        <begin position="99"/>
        <end position="191"/>
    </location>
</feature>